<comment type="caution">
    <text evidence="1">The sequence shown here is derived from an EMBL/GenBank/DDBJ whole genome shotgun (WGS) entry which is preliminary data.</text>
</comment>
<evidence type="ECO:0000313" key="1">
    <source>
        <dbReference type="EMBL" id="PXF62194.1"/>
    </source>
</evidence>
<gene>
    <name evidence="1" type="ORF">C4B59_00870</name>
</gene>
<protein>
    <submittedName>
        <fullName evidence="1">Uncharacterized protein</fullName>
    </submittedName>
</protein>
<dbReference type="Proteomes" id="UP000248329">
    <property type="component" value="Unassembled WGS sequence"/>
</dbReference>
<reference evidence="1" key="1">
    <citation type="submission" date="2018-01" db="EMBL/GenBank/DDBJ databases">
        <authorList>
            <person name="Krukenberg V."/>
        </authorList>
    </citation>
    <scope>NUCLEOTIDE SEQUENCE</scope>
    <source>
        <strain evidence="1">E20ANME2</strain>
    </source>
</reference>
<proteinExistence type="predicted"/>
<name>A0AC61L784_9EURY</name>
<organism evidence="1 2">
    <name type="scientific">Candidatus Methanogaster sp</name>
    <dbReference type="NCBI Taxonomy" id="3386292"/>
    <lineage>
        <taxon>Archaea</taxon>
        <taxon>Methanobacteriati</taxon>
        <taxon>Methanobacteriota</taxon>
        <taxon>Stenosarchaea group</taxon>
        <taxon>Methanomicrobia</taxon>
        <taxon>Methanosarcinales</taxon>
        <taxon>ANME-2 cluster</taxon>
        <taxon>Candidatus Methanogasteraceae</taxon>
        <taxon>Candidatus Methanogaster</taxon>
    </lineage>
</organism>
<sequence length="266" mass="26961">MLMNWNNVMKQINANLIKVLSACLLLSLAVQCCAAIAVTVSIADVTADPGENVTVPLMVNGITDYGSGTINITYDPSAVHVIGVTSSPDSTVLAFNNNNVVGFTKISAMNTDGASGDIVFANVEFTAVGGSGGSIPLNLDVVTLYDRSYNDLTSGDVSTSHTPTPTTHSTSSSGGSTTGAVSITTPAPTPSPTPTPSAEDDANPASTSESTSHSDGGAGEETGAPGTTSPTTKPTPESQTSISGFEAIFAVIGLMISSLILRRDNT</sequence>
<accession>A0AC61L784</accession>
<dbReference type="EMBL" id="PQXF01000001">
    <property type="protein sequence ID" value="PXF62194.1"/>
    <property type="molecule type" value="Genomic_DNA"/>
</dbReference>
<evidence type="ECO:0000313" key="2">
    <source>
        <dbReference type="Proteomes" id="UP000248329"/>
    </source>
</evidence>